<evidence type="ECO:0008006" key="3">
    <source>
        <dbReference type="Google" id="ProtNLM"/>
    </source>
</evidence>
<comment type="caution">
    <text evidence="1">The sequence shown here is derived from an EMBL/GenBank/DDBJ whole genome shotgun (WGS) entry which is preliminary data.</text>
</comment>
<reference evidence="1" key="1">
    <citation type="journal article" date="2017" name="Nature">
        <title>The sunflower genome provides insights into oil metabolism, flowering and Asterid evolution.</title>
        <authorList>
            <person name="Badouin H."/>
            <person name="Gouzy J."/>
            <person name="Grassa C.J."/>
            <person name="Murat F."/>
            <person name="Staton S.E."/>
            <person name="Cottret L."/>
            <person name="Lelandais-Briere C."/>
            <person name="Owens G.L."/>
            <person name="Carrere S."/>
            <person name="Mayjonade B."/>
            <person name="Legrand L."/>
            <person name="Gill N."/>
            <person name="Kane N.C."/>
            <person name="Bowers J.E."/>
            <person name="Hubner S."/>
            <person name="Bellec A."/>
            <person name="Berard A."/>
            <person name="Berges H."/>
            <person name="Blanchet N."/>
            <person name="Boniface M.C."/>
            <person name="Brunel D."/>
            <person name="Catrice O."/>
            <person name="Chaidir N."/>
            <person name="Claudel C."/>
            <person name="Donnadieu C."/>
            <person name="Faraut T."/>
            <person name="Fievet G."/>
            <person name="Helmstetter N."/>
            <person name="King M."/>
            <person name="Knapp S.J."/>
            <person name="Lai Z."/>
            <person name="Le Paslier M.C."/>
            <person name="Lippi Y."/>
            <person name="Lorenzon L."/>
            <person name="Mandel J.R."/>
            <person name="Marage G."/>
            <person name="Marchand G."/>
            <person name="Marquand E."/>
            <person name="Bret-Mestries E."/>
            <person name="Morien E."/>
            <person name="Nambeesan S."/>
            <person name="Nguyen T."/>
            <person name="Pegot-Espagnet P."/>
            <person name="Pouilly N."/>
            <person name="Raftis F."/>
            <person name="Sallet E."/>
            <person name="Schiex T."/>
            <person name="Thomas J."/>
            <person name="Vandecasteele C."/>
            <person name="Vares D."/>
            <person name="Vear F."/>
            <person name="Vautrin S."/>
            <person name="Crespi M."/>
            <person name="Mangin B."/>
            <person name="Burke J.M."/>
            <person name="Salse J."/>
            <person name="Munos S."/>
            <person name="Vincourt P."/>
            <person name="Rieseberg L.H."/>
            <person name="Langlade N.B."/>
        </authorList>
    </citation>
    <scope>NUCLEOTIDE SEQUENCE</scope>
    <source>
        <tissue evidence="1">Leaves</tissue>
    </source>
</reference>
<evidence type="ECO:0000313" key="2">
    <source>
        <dbReference type="Proteomes" id="UP000215914"/>
    </source>
</evidence>
<dbReference type="PROSITE" id="PS51257">
    <property type="entry name" value="PROKAR_LIPOPROTEIN"/>
    <property type="match status" value="1"/>
</dbReference>
<proteinExistence type="predicted"/>
<protein>
    <recommendedName>
        <fullName evidence="3">FBD domain-containing protein</fullName>
    </recommendedName>
</protein>
<dbReference type="AlphaFoldDB" id="A0A9K3H0J0"/>
<evidence type="ECO:0000313" key="1">
    <source>
        <dbReference type="EMBL" id="KAF5762043.1"/>
    </source>
</evidence>
<dbReference type="Proteomes" id="UP000215914">
    <property type="component" value="Unassembled WGS sequence"/>
</dbReference>
<dbReference type="Gramene" id="mRNA:HanXRQr2_Chr16g0772311">
    <property type="protein sequence ID" value="mRNA:HanXRQr2_Chr16g0772311"/>
    <property type="gene ID" value="HanXRQr2_Chr16g0772311"/>
</dbReference>
<keyword evidence="2" id="KW-1185">Reference proteome</keyword>
<accession>A0A9K3H0J0</accession>
<dbReference type="EMBL" id="MNCJ02000331">
    <property type="protein sequence ID" value="KAF5762043.1"/>
    <property type="molecule type" value="Genomic_DNA"/>
</dbReference>
<organism evidence="1 2">
    <name type="scientific">Helianthus annuus</name>
    <name type="common">Common sunflower</name>
    <dbReference type="NCBI Taxonomy" id="4232"/>
    <lineage>
        <taxon>Eukaryota</taxon>
        <taxon>Viridiplantae</taxon>
        <taxon>Streptophyta</taxon>
        <taxon>Embryophyta</taxon>
        <taxon>Tracheophyta</taxon>
        <taxon>Spermatophyta</taxon>
        <taxon>Magnoliopsida</taxon>
        <taxon>eudicotyledons</taxon>
        <taxon>Gunneridae</taxon>
        <taxon>Pentapetalae</taxon>
        <taxon>asterids</taxon>
        <taxon>campanulids</taxon>
        <taxon>Asterales</taxon>
        <taxon>Asteraceae</taxon>
        <taxon>Asteroideae</taxon>
        <taxon>Heliantheae alliance</taxon>
        <taxon>Heliantheae</taxon>
        <taxon>Helianthus</taxon>
    </lineage>
</organism>
<reference evidence="1" key="2">
    <citation type="submission" date="2020-06" db="EMBL/GenBank/DDBJ databases">
        <title>Helianthus annuus Genome sequencing and assembly Release 2.</title>
        <authorList>
            <person name="Gouzy J."/>
            <person name="Langlade N."/>
            <person name="Munos S."/>
        </authorList>
    </citation>
    <scope>NUCLEOTIDE SEQUENCE</scope>
    <source>
        <tissue evidence="1">Leaves</tissue>
    </source>
</reference>
<gene>
    <name evidence="1" type="ORF">HanXRQr2_Chr16g0772311</name>
</gene>
<sequence>MCLDDGKKLSCAFDLIRSSPNLQTLVILACDQYAGPPPPVEDYNKTGLLQLRSVHFEYYTASENELCLIKYLLACSPFLQKIVIAGYNLAIASDEKLTFARKLLMLHRASPVAEIELL</sequence>
<name>A0A9K3H0J0_HELAN</name>